<dbReference type="RefSeq" id="WP_305753296.1">
    <property type="nucleotide sequence ID" value="NZ_JAPCKK010000005.1"/>
</dbReference>
<organism evidence="1 2">
    <name type="scientific">Paenibacillus zeirhizosphaerae</name>
    <dbReference type="NCBI Taxonomy" id="2987519"/>
    <lineage>
        <taxon>Bacteria</taxon>
        <taxon>Bacillati</taxon>
        <taxon>Bacillota</taxon>
        <taxon>Bacilli</taxon>
        <taxon>Bacillales</taxon>
        <taxon>Paenibacillaceae</taxon>
        <taxon>Paenibacillus</taxon>
    </lineage>
</organism>
<evidence type="ECO:0000313" key="1">
    <source>
        <dbReference type="EMBL" id="MDP4095652.1"/>
    </source>
</evidence>
<evidence type="ECO:0000313" key="2">
    <source>
        <dbReference type="Proteomes" id="UP001241848"/>
    </source>
</evidence>
<dbReference type="EMBL" id="JAPCKK010000005">
    <property type="protein sequence ID" value="MDP4095652.1"/>
    <property type="molecule type" value="Genomic_DNA"/>
</dbReference>
<keyword evidence="2" id="KW-1185">Reference proteome</keyword>
<protein>
    <submittedName>
        <fullName evidence="1">Uncharacterized protein</fullName>
    </submittedName>
</protein>
<gene>
    <name evidence="1" type="ORF">OIN60_02450</name>
</gene>
<sequence length="114" mass="12743">MNSGSLRLEVHVEDQLQLGTVMSPEDGESLASAVRDTVQAYQYGVGRSSWGEVRSLSLYFGMDQGDVIVRFEGSDLPADSEMLMQVRAKLENRSLRMEQLPSGQIFQIRMPCQT</sequence>
<reference evidence="1 2" key="1">
    <citation type="submission" date="2022-10" db="EMBL/GenBank/DDBJ databases">
        <title>Paenibacillus description and whole genome data of maize root bacterial community.</title>
        <authorList>
            <person name="Marton D."/>
            <person name="Farkas M."/>
            <person name="Cserhati M."/>
        </authorList>
    </citation>
    <scope>NUCLEOTIDE SEQUENCE [LARGE SCALE GENOMIC DNA]</scope>
    <source>
        <strain evidence="1 2">P96</strain>
    </source>
</reference>
<proteinExistence type="predicted"/>
<name>A0ABT9FMM4_9BACL</name>
<comment type="caution">
    <text evidence="1">The sequence shown here is derived from an EMBL/GenBank/DDBJ whole genome shotgun (WGS) entry which is preliminary data.</text>
</comment>
<dbReference type="Proteomes" id="UP001241848">
    <property type="component" value="Unassembled WGS sequence"/>
</dbReference>
<accession>A0ABT9FMM4</accession>